<dbReference type="Gene3D" id="2.60.120.40">
    <property type="match status" value="1"/>
</dbReference>
<dbReference type="AlphaFoldDB" id="A0AAW0PYW6"/>
<dbReference type="Pfam" id="PF00386">
    <property type="entry name" value="C1q"/>
    <property type="match status" value="1"/>
</dbReference>
<accession>A0AAW0PYW6</accession>
<dbReference type="EMBL" id="JBBPFD010000001">
    <property type="protein sequence ID" value="KAK7944686.1"/>
    <property type="molecule type" value="Genomic_DNA"/>
</dbReference>
<organism evidence="7 8">
    <name type="scientific">Mugilogobius chulae</name>
    <name type="common">yellowstripe goby</name>
    <dbReference type="NCBI Taxonomy" id="88201"/>
    <lineage>
        <taxon>Eukaryota</taxon>
        <taxon>Metazoa</taxon>
        <taxon>Chordata</taxon>
        <taxon>Craniata</taxon>
        <taxon>Vertebrata</taxon>
        <taxon>Euteleostomi</taxon>
        <taxon>Actinopterygii</taxon>
        <taxon>Neopterygii</taxon>
        <taxon>Teleostei</taxon>
        <taxon>Neoteleostei</taxon>
        <taxon>Acanthomorphata</taxon>
        <taxon>Gobiaria</taxon>
        <taxon>Gobiiformes</taxon>
        <taxon>Gobioidei</taxon>
        <taxon>Gobiidae</taxon>
        <taxon>Gobionellinae</taxon>
        <taxon>Mugilogobius</taxon>
    </lineage>
</organism>
<name>A0AAW0PYW6_9GOBI</name>
<evidence type="ECO:0000259" key="6">
    <source>
        <dbReference type="PROSITE" id="PS50871"/>
    </source>
</evidence>
<keyword evidence="4" id="KW-0732">Signal</keyword>
<dbReference type="PRINTS" id="PR00007">
    <property type="entry name" value="COMPLEMNTC1Q"/>
</dbReference>
<evidence type="ECO:0000256" key="5">
    <source>
        <dbReference type="SAM" id="MobiDB-lite"/>
    </source>
</evidence>
<comment type="subcellular location">
    <subcellularLocation>
        <location evidence="1">Secreted</location>
        <location evidence="1">Extracellular space</location>
        <location evidence="1">Extracellular matrix</location>
    </subcellularLocation>
</comment>
<dbReference type="PANTHER" id="PTHR15427">
    <property type="entry name" value="EMILIN ELASTIN MICROFIBRIL INTERFACE-LOCATED PROTEIN ELASTIN MICROFIBRIL INTERFACER"/>
    <property type="match status" value="1"/>
</dbReference>
<keyword evidence="8" id="KW-1185">Reference proteome</keyword>
<protein>
    <recommendedName>
        <fullName evidence="6">C1q domain-containing protein</fullName>
    </recommendedName>
</protein>
<evidence type="ECO:0000313" key="7">
    <source>
        <dbReference type="EMBL" id="KAK7944686.1"/>
    </source>
</evidence>
<evidence type="ECO:0000313" key="8">
    <source>
        <dbReference type="Proteomes" id="UP001460270"/>
    </source>
</evidence>
<feature type="compositionally biased region" description="Basic and acidic residues" evidence="5">
    <location>
        <begin position="143"/>
        <end position="152"/>
    </location>
</feature>
<evidence type="ECO:0000256" key="4">
    <source>
        <dbReference type="ARBA" id="ARBA00022729"/>
    </source>
</evidence>
<feature type="compositionally biased region" description="Basic and acidic residues" evidence="5">
    <location>
        <begin position="290"/>
        <end position="305"/>
    </location>
</feature>
<evidence type="ECO:0000256" key="3">
    <source>
        <dbReference type="ARBA" id="ARBA00022530"/>
    </source>
</evidence>
<proteinExistence type="predicted"/>
<dbReference type="InterPro" id="IPR050392">
    <property type="entry name" value="Collagen/C1q_domain"/>
</dbReference>
<feature type="region of interest" description="Disordered" evidence="5">
    <location>
        <begin position="185"/>
        <end position="314"/>
    </location>
</feature>
<evidence type="ECO:0000256" key="1">
    <source>
        <dbReference type="ARBA" id="ARBA00004498"/>
    </source>
</evidence>
<feature type="region of interest" description="Disordered" evidence="5">
    <location>
        <begin position="143"/>
        <end position="166"/>
    </location>
</feature>
<evidence type="ECO:0000256" key="2">
    <source>
        <dbReference type="ARBA" id="ARBA00022525"/>
    </source>
</evidence>
<keyword evidence="3" id="KW-0272">Extracellular matrix</keyword>
<dbReference type="InterPro" id="IPR008983">
    <property type="entry name" value="Tumour_necrosis_fac-like_dom"/>
</dbReference>
<dbReference type="PROSITE" id="PS50871">
    <property type="entry name" value="C1Q"/>
    <property type="match status" value="1"/>
</dbReference>
<dbReference type="PANTHER" id="PTHR15427:SF32">
    <property type="entry name" value="PROTEIN HP-20 HOMOLOG"/>
    <property type="match status" value="1"/>
</dbReference>
<dbReference type="Pfam" id="PF01391">
    <property type="entry name" value="Collagen"/>
    <property type="match status" value="2"/>
</dbReference>
<feature type="compositionally biased region" description="Basic and acidic residues" evidence="5">
    <location>
        <begin position="63"/>
        <end position="73"/>
    </location>
</feature>
<comment type="caution">
    <text evidence="7">The sequence shown here is derived from an EMBL/GenBank/DDBJ whole genome shotgun (WGS) entry which is preliminary data.</text>
</comment>
<dbReference type="SMART" id="SM00110">
    <property type="entry name" value="C1Q"/>
    <property type="match status" value="1"/>
</dbReference>
<dbReference type="SUPFAM" id="SSF49842">
    <property type="entry name" value="TNF-like"/>
    <property type="match status" value="1"/>
</dbReference>
<feature type="domain" description="C1q" evidence="6">
    <location>
        <begin position="333"/>
        <end position="466"/>
    </location>
</feature>
<sequence length="488" mass="51540">MSSNLSSKNPFLYLVYLRIPLCTDLQTDNAKMLLRLLGLLVLSTLCSSLAPPHLKTRAPGQHPELDRGRELRKGSSSGRHQRSGPGNERGCGSVCFGADRQHSSRRGDVSGHFHLRRPVQLLGSHLHRPDPVLLSLRALQDHTGVKGERGDTGETGPTGSPGRRGLMGFKGPRGFTGAPGHKGEYGDQGDKGQPGAIGLTGVKGESGFKGEKGDIGDDGSAGPLGPQGVSGSCHCDIVIGPPGTQGSPGPAGARGLPGSKGSKGLPGDKGDKGNDGLAGKTGLDGLKGCRRTERASGREGEKGDIGEQGEQGDTGLRGEMGEMGWPGLPGPCTLAPQSAFSVALTTSFPEPNKPVKFTHIISNVQDHYNPSMGIYITPVNGTYRFSFSLLVKDKRLVAGLFVDFNPVVKMTGNTDYKTVSQEIVLHLNANSMVWVQIKNTDSNGMNAGEEMSSTFSGWLLSPDSCDLFSSRDYTSPTIPPIGTFFEWI</sequence>
<dbReference type="InterPro" id="IPR001073">
    <property type="entry name" value="C1q_dom"/>
</dbReference>
<feature type="region of interest" description="Disordered" evidence="5">
    <location>
        <begin position="52"/>
        <end position="95"/>
    </location>
</feature>
<dbReference type="GO" id="GO:0005581">
    <property type="term" value="C:collagen trimer"/>
    <property type="evidence" value="ECO:0007669"/>
    <property type="project" value="UniProtKB-KW"/>
</dbReference>
<keyword evidence="2" id="KW-0964">Secreted</keyword>
<reference evidence="8" key="1">
    <citation type="submission" date="2024-04" db="EMBL/GenBank/DDBJ databases">
        <title>Salinicola lusitanus LLJ914,a marine bacterium isolated from the Okinawa Trough.</title>
        <authorList>
            <person name="Li J."/>
        </authorList>
    </citation>
    <scope>NUCLEOTIDE SEQUENCE [LARGE SCALE GENOMIC DNA]</scope>
</reference>
<dbReference type="Proteomes" id="UP001460270">
    <property type="component" value="Unassembled WGS sequence"/>
</dbReference>
<dbReference type="InterPro" id="IPR008160">
    <property type="entry name" value="Collagen"/>
</dbReference>
<feature type="compositionally biased region" description="Basic and acidic residues" evidence="5">
    <location>
        <begin position="206"/>
        <end position="215"/>
    </location>
</feature>
<gene>
    <name evidence="7" type="ORF">WMY93_000414</name>
</gene>